<feature type="compositionally biased region" description="Polar residues" evidence="3">
    <location>
        <begin position="505"/>
        <end position="541"/>
    </location>
</feature>
<organism evidence="6 7">
    <name type="scientific">Dermatophagoides pteronyssinus</name>
    <name type="common">European house dust mite</name>
    <dbReference type="NCBI Taxonomy" id="6956"/>
    <lineage>
        <taxon>Eukaryota</taxon>
        <taxon>Metazoa</taxon>
        <taxon>Ecdysozoa</taxon>
        <taxon>Arthropoda</taxon>
        <taxon>Chelicerata</taxon>
        <taxon>Arachnida</taxon>
        <taxon>Acari</taxon>
        <taxon>Acariformes</taxon>
        <taxon>Sarcoptiformes</taxon>
        <taxon>Astigmata</taxon>
        <taxon>Psoroptidia</taxon>
        <taxon>Analgoidea</taxon>
        <taxon>Pyroglyphidae</taxon>
        <taxon>Dermatophagoidinae</taxon>
        <taxon>Dermatophagoides</taxon>
    </lineage>
</organism>
<evidence type="ECO:0000313" key="7">
    <source>
        <dbReference type="RefSeq" id="XP_027197451.1"/>
    </source>
</evidence>
<sequence length="938" mass="103392">MAEEDRNKLFNEIKNFSQRKLKKVETKVTTGSGEQLTEKRSPKGLQQIKSEGINSVGYVVDTKPDLQVGMIIPGLFISSQDVAQDKSLLDTYEITHILNLAPGVPNAFEDDYNYKKIEILDVPETDITQYFDDCIDFIQEGIQRGNCLVHCNAGVSRSTAICCAYLMKQNKMKYKETLAAVREARAFAKPNDGFAKQLEQYEDKLFGQMAAPDSSEDKFMARKRAEIEAEKAAISGTSSVKNKLAQFGAQLESVYAQRLETMKPIKLPLKKKTPATQPQKQQQPIVKNNKKTNATDTPLPPPPPPPPLPELGNQIVPPPPPPPNSLLNKGQTTTNKKAINNKVLTNENKTNIVKPKADLAINKKELADSPKRTAKSDMVDETPIKVAAQKKLWESAHNKQPEINNVQNKKPVKVKAAQPQAIQPIAKPSPPVTQSQPQQPDIAVKAPNKGPVRSNKLGTWEKCPSSTPVSSTVTNSKADIASPEPKKKITIKKKDVNNNIINNNESGQPRRSTRDLSSTIESSATDSNSSTPFSSPGTQRRQMYYGRRTSTQPIASEQQQPQQQQPVASRKPTWGLRDQVDNLIETTPSSTPTRCRSPALVPTPRDSHSPSPQPAGIAGSGKKVFGRVPPRRTSLSGNGAVGQNNLTNDLPVVSTTTTTKTSSNNNGNVSQPIVQNKFKNKEPEIIKTSPIANRMKDSNKVDKINEPIIDERTNNTMAKSTKQTQPTSSTSLSASEDQQVRTGFKKTPLRETKERSVNRSIEARRKSKGLNRSSTAEILKLIKTKSRGDFGKSMETVDEDVEIEYLLGQLEEDGLENIDWEDIGLDEKEVKEIVEKNKDENGSGDNDDNNDDESSSEESEESSSEEDSDSDSDSDDDMEHTVFKPITPSKPVNDLAQPKITSTATLTLKPVQNSQPNKLEVESDDETDDSSEEETESD</sequence>
<feature type="compositionally biased region" description="Polar residues" evidence="3">
    <location>
        <begin position="899"/>
        <end position="917"/>
    </location>
</feature>
<evidence type="ECO:0000259" key="4">
    <source>
        <dbReference type="PROSITE" id="PS50054"/>
    </source>
</evidence>
<dbReference type="PANTHER" id="PTHR46377:SF1">
    <property type="entry name" value="DUAL SPECIFICITY PROTEIN PHOSPHATASE 19"/>
    <property type="match status" value="1"/>
</dbReference>
<feature type="region of interest" description="Disordered" evidence="3">
    <location>
        <begin position="363"/>
        <end position="382"/>
    </location>
</feature>
<feature type="compositionally biased region" description="Acidic residues" evidence="3">
    <location>
        <begin position="845"/>
        <end position="878"/>
    </location>
</feature>
<feature type="compositionally biased region" description="Basic and acidic residues" evidence="3">
    <location>
        <begin position="748"/>
        <end position="764"/>
    </location>
</feature>
<dbReference type="GO" id="GO:0005737">
    <property type="term" value="C:cytoplasm"/>
    <property type="evidence" value="ECO:0007669"/>
    <property type="project" value="TreeGrafter"/>
</dbReference>
<feature type="region of interest" description="Disordered" evidence="3">
    <location>
        <begin position="831"/>
        <end position="938"/>
    </location>
</feature>
<dbReference type="OMA" id="QKFSQRA"/>
<feature type="compositionally biased region" description="Pro residues" evidence="3">
    <location>
        <begin position="298"/>
        <end position="309"/>
    </location>
</feature>
<dbReference type="InterPro" id="IPR029021">
    <property type="entry name" value="Prot-tyrosine_phosphatase-like"/>
</dbReference>
<dbReference type="SMART" id="SM00404">
    <property type="entry name" value="PTPc_motif"/>
    <property type="match status" value="1"/>
</dbReference>
<feature type="compositionally biased region" description="Basic and acidic residues" evidence="3">
    <location>
        <begin position="484"/>
        <end position="496"/>
    </location>
</feature>
<dbReference type="PROSITE" id="PS00383">
    <property type="entry name" value="TYR_PHOSPHATASE_1"/>
    <property type="match status" value="1"/>
</dbReference>
<dbReference type="OrthoDB" id="10252009at2759"/>
<feature type="region of interest" description="Disordered" evidence="3">
    <location>
        <begin position="266"/>
        <end position="340"/>
    </location>
</feature>
<feature type="compositionally biased region" description="Low complexity" evidence="3">
    <location>
        <begin position="404"/>
        <end position="440"/>
    </location>
</feature>
<evidence type="ECO:0000256" key="1">
    <source>
        <dbReference type="ARBA" id="ARBA00022801"/>
    </source>
</evidence>
<dbReference type="Proteomes" id="UP000515146">
    <property type="component" value="Unplaced"/>
</dbReference>
<feature type="compositionally biased region" description="Low complexity" evidence="3">
    <location>
        <begin position="464"/>
        <end position="474"/>
    </location>
</feature>
<feature type="compositionally biased region" description="Polar residues" evidence="3">
    <location>
        <begin position="548"/>
        <end position="557"/>
    </location>
</feature>
<feature type="compositionally biased region" description="Basic and acidic residues" evidence="3">
    <location>
        <begin position="831"/>
        <end position="841"/>
    </location>
</feature>
<keyword evidence="2" id="KW-0904">Protein phosphatase</keyword>
<reference evidence="7" key="1">
    <citation type="submission" date="2025-08" db="UniProtKB">
        <authorList>
            <consortium name="RefSeq"/>
        </authorList>
    </citation>
    <scope>IDENTIFICATION</scope>
    <source>
        <strain evidence="7">Airmid</strain>
    </source>
</reference>
<feature type="compositionally biased region" description="Low complexity" evidence="3">
    <location>
        <begin position="652"/>
        <end position="670"/>
    </location>
</feature>
<dbReference type="InterPro" id="IPR000340">
    <property type="entry name" value="Dual-sp_phosphatase_cat-dom"/>
</dbReference>
<dbReference type="PROSITE" id="PS50054">
    <property type="entry name" value="TYR_PHOSPHATASE_DUAL"/>
    <property type="match status" value="1"/>
</dbReference>
<dbReference type="Pfam" id="PF00782">
    <property type="entry name" value="DSPc"/>
    <property type="match status" value="1"/>
</dbReference>
<feature type="domain" description="Tyrosine-protein phosphatase" evidence="4">
    <location>
        <begin position="67"/>
        <end position="207"/>
    </location>
</feature>
<evidence type="ECO:0000256" key="2">
    <source>
        <dbReference type="ARBA" id="ARBA00022912"/>
    </source>
</evidence>
<evidence type="ECO:0000313" key="6">
    <source>
        <dbReference type="Proteomes" id="UP000515146"/>
    </source>
</evidence>
<feature type="region of interest" description="Disordered" evidence="3">
    <location>
        <begin position="395"/>
        <end position="671"/>
    </location>
</feature>
<feature type="region of interest" description="Disordered" evidence="3">
    <location>
        <begin position="715"/>
        <end position="775"/>
    </location>
</feature>
<feature type="compositionally biased region" description="Polar residues" evidence="3">
    <location>
        <begin position="633"/>
        <end position="648"/>
    </location>
</feature>
<feature type="compositionally biased region" description="Basic and acidic residues" evidence="3">
    <location>
        <begin position="363"/>
        <end position="378"/>
    </location>
</feature>
<keyword evidence="1" id="KW-0378">Hydrolase</keyword>
<dbReference type="SMART" id="SM00195">
    <property type="entry name" value="DSPc"/>
    <property type="match status" value="1"/>
</dbReference>
<feature type="domain" description="Tyrosine specific protein phosphatases" evidence="5">
    <location>
        <begin position="129"/>
        <end position="185"/>
    </location>
</feature>
<accession>A0A6P6XX35</accession>
<dbReference type="Gene3D" id="3.90.190.10">
    <property type="entry name" value="Protein tyrosine phosphatase superfamily"/>
    <property type="match status" value="1"/>
</dbReference>
<dbReference type="AlphaFoldDB" id="A0A6P6XX35"/>
<proteinExistence type="predicted"/>
<feature type="compositionally biased region" description="Low complexity" evidence="3">
    <location>
        <begin position="274"/>
        <end position="287"/>
    </location>
</feature>
<dbReference type="InterPro" id="IPR003595">
    <property type="entry name" value="Tyr_Pase_cat"/>
</dbReference>
<feature type="compositionally biased region" description="Polar residues" evidence="3">
    <location>
        <begin position="325"/>
        <end position="340"/>
    </location>
</feature>
<dbReference type="RefSeq" id="XP_027197451.1">
    <property type="nucleotide sequence ID" value="XM_027341650.1"/>
</dbReference>
<feature type="compositionally biased region" description="Low complexity" evidence="3">
    <location>
        <begin position="586"/>
        <end position="598"/>
    </location>
</feature>
<protein>
    <submittedName>
        <fullName evidence="7">Myb-like protein U isoform X2</fullName>
    </submittedName>
</protein>
<dbReference type="PANTHER" id="PTHR46377">
    <property type="entry name" value="DUAL SPECIFICITY PROTEIN PHOSPHATASE 19"/>
    <property type="match status" value="1"/>
</dbReference>
<dbReference type="GO" id="GO:0008579">
    <property type="term" value="F:JUN kinase phosphatase activity"/>
    <property type="evidence" value="ECO:0007669"/>
    <property type="project" value="TreeGrafter"/>
</dbReference>
<keyword evidence="6" id="KW-1185">Reference proteome</keyword>
<dbReference type="InterPro" id="IPR020422">
    <property type="entry name" value="TYR_PHOSPHATASE_DUAL_dom"/>
</dbReference>
<name>A0A6P6XX35_DERPT</name>
<dbReference type="InterPro" id="IPR016130">
    <property type="entry name" value="Tyr_Pase_AS"/>
</dbReference>
<evidence type="ECO:0000259" key="5">
    <source>
        <dbReference type="PROSITE" id="PS50056"/>
    </source>
</evidence>
<feature type="compositionally biased region" description="Acidic residues" evidence="3">
    <location>
        <begin position="922"/>
        <end position="938"/>
    </location>
</feature>
<feature type="compositionally biased region" description="Low complexity" evidence="3">
    <location>
        <begin position="720"/>
        <end position="737"/>
    </location>
</feature>
<gene>
    <name evidence="7" type="primary">LOC113791817</name>
</gene>
<evidence type="ECO:0000256" key="3">
    <source>
        <dbReference type="SAM" id="MobiDB-lite"/>
    </source>
</evidence>
<dbReference type="PROSITE" id="PS50056">
    <property type="entry name" value="TYR_PHOSPHATASE_2"/>
    <property type="match status" value="1"/>
</dbReference>
<dbReference type="SUPFAM" id="SSF52799">
    <property type="entry name" value="(Phosphotyrosine protein) phosphatases II"/>
    <property type="match status" value="1"/>
</dbReference>
<dbReference type="InterPro" id="IPR000387">
    <property type="entry name" value="Tyr_Pase_dom"/>
</dbReference>